<proteinExistence type="predicted"/>
<keyword evidence="3" id="KW-1185">Reference proteome</keyword>
<evidence type="ECO:0000256" key="1">
    <source>
        <dbReference type="SAM" id="MobiDB-lite"/>
    </source>
</evidence>
<accession>A0ABT1XE04</accession>
<evidence type="ECO:0000313" key="2">
    <source>
        <dbReference type="EMBL" id="MCR2745511.1"/>
    </source>
</evidence>
<protein>
    <submittedName>
        <fullName evidence="2">Uncharacterized protein</fullName>
    </submittedName>
</protein>
<name>A0ABT1XE04_9BURK</name>
<dbReference type="EMBL" id="JANKHG010000014">
    <property type="protein sequence ID" value="MCR2745511.1"/>
    <property type="molecule type" value="Genomic_DNA"/>
</dbReference>
<organism evidence="2 3">
    <name type="scientific">Limnobacter parvus</name>
    <dbReference type="NCBI Taxonomy" id="2939690"/>
    <lineage>
        <taxon>Bacteria</taxon>
        <taxon>Pseudomonadati</taxon>
        <taxon>Pseudomonadota</taxon>
        <taxon>Betaproteobacteria</taxon>
        <taxon>Burkholderiales</taxon>
        <taxon>Burkholderiaceae</taxon>
        <taxon>Limnobacter</taxon>
    </lineage>
</organism>
<dbReference type="RefSeq" id="WP_257511226.1">
    <property type="nucleotide sequence ID" value="NZ_JANKHG010000014.1"/>
</dbReference>
<evidence type="ECO:0000313" key="3">
    <source>
        <dbReference type="Proteomes" id="UP001165267"/>
    </source>
</evidence>
<feature type="compositionally biased region" description="Basic and acidic residues" evidence="1">
    <location>
        <begin position="137"/>
        <end position="152"/>
    </location>
</feature>
<dbReference type="Proteomes" id="UP001165267">
    <property type="component" value="Unassembled WGS sequence"/>
</dbReference>
<feature type="compositionally biased region" description="Polar residues" evidence="1">
    <location>
        <begin position="127"/>
        <end position="136"/>
    </location>
</feature>
<comment type="caution">
    <text evidence="2">The sequence shown here is derived from an EMBL/GenBank/DDBJ whole genome shotgun (WGS) entry which is preliminary data.</text>
</comment>
<sequence length="158" mass="17214">MVFNTSVSKVYKVCFSLMGCNSTSHNSVNLPIARLLTSTSAKVRGLLSNRGSMWALQRPNDTAGKKRFNGNAHRSSNAQGNWSTVQALTNWLSPLDLLKSVFLDAATAMFVASKNPWLPRSSDTFSSRLAGFSNSDSADRTDAEDPRIRQQDKAVTAA</sequence>
<reference evidence="2" key="1">
    <citation type="submission" date="2022-07" db="EMBL/GenBank/DDBJ databases">
        <authorList>
            <person name="Xamxidin M."/>
        </authorList>
    </citation>
    <scope>NUCLEOTIDE SEQUENCE</scope>
    <source>
        <strain evidence="2">YS8-69</strain>
    </source>
</reference>
<feature type="region of interest" description="Disordered" evidence="1">
    <location>
        <begin position="127"/>
        <end position="158"/>
    </location>
</feature>
<gene>
    <name evidence="2" type="ORF">NSP04_02480</name>
</gene>